<accession>A0A844H4M4</accession>
<dbReference type="PANTHER" id="PTHR33495:SF2">
    <property type="entry name" value="ANTI-SIGMA FACTOR ANTAGONIST TM_1081-RELATED"/>
    <property type="match status" value="1"/>
</dbReference>
<evidence type="ECO:0000313" key="5">
    <source>
        <dbReference type="Proteomes" id="UP000442533"/>
    </source>
</evidence>
<reference evidence="4 5" key="1">
    <citation type="submission" date="2019-11" db="EMBL/GenBank/DDBJ databases">
        <authorList>
            <person name="Dong K."/>
        </authorList>
    </citation>
    <scope>NUCLEOTIDE SEQUENCE [LARGE SCALE GENOMIC DNA]</scope>
    <source>
        <strain evidence="4 5">JCM 17370</strain>
    </source>
</reference>
<organism evidence="4 5">
    <name type="scientific">Paracoccus limosus</name>
    <dbReference type="NCBI Taxonomy" id="913252"/>
    <lineage>
        <taxon>Bacteria</taxon>
        <taxon>Pseudomonadati</taxon>
        <taxon>Pseudomonadota</taxon>
        <taxon>Alphaproteobacteria</taxon>
        <taxon>Rhodobacterales</taxon>
        <taxon>Paracoccaceae</taxon>
        <taxon>Paracoccus</taxon>
    </lineage>
</organism>
<sequence>MQLTLLAKDDGVTIRVDERRLDAAVATAFKDRVRNLVAHAGTRVTLDLSAVDFMDSSGLGAIIAIYKAMPKGRSLELTGLSSNVARVFRLTRMDTVLTIRPQPPTDGAQLGEASP</sequence>
<evidence type="ECO:0000256" key="2">
    <source>
        <dbReference type="RuleBase" id="RU003749"/>
    </source>
</evidence>
<dbReference type="InterPro" id="IPR036513">
    <property type="entry name" value="STAS_dom_sf"/>
</dbReference>
<keyword evidence="5" id="KW-1185">Reference proteome</keyword>
<feature type="domain" description="STAS" evidence="3">
    <location>
        <begin position="2"/>
        <end position="93"/>
    </location>
</feature>
<dbReference type="Proteomes" id="UP000442533">
    <property type="component" value="Unassembled WGS sequence"/>
</dbReference>
<name>A0A844H4M4_9RHOB</name>
<comment type="caution">
    <text evidence="4">The sequence shown here is derived from an EMBL/GenBank/DDBJ whole genome shotgun (WGS) entry which is preliminary data.</text>
</comment>
<dbReference type="OrthoDB" id="9796076at2"/>
<dbReference type="SUPFAM" id="SSF52091">
    <property type="entry name" value="SpoIIaa-like"/>
    <property type="match status" value="1"/>
</dbReference>
<proteinExistence type="inferred from homology"/>
<dbReference type="InterPro" id="IPR002645">
    <property type="entry name" value="STAS_dom"/>
</dbReference>
<dbReference type="InterPro" id="IPR058548">
    <property type="entry name" value="MlaB-like_STAS"/>
</dbReference>
<dbReference type="EMBL" id="WMIF01000006">
    <property type="protein sequence ID" value="MTH34191.1"/>
    <property type="molecule type" value="Genomic_DNA"/>
</dbReference>
<gene>
    <name evidence="4" type="ORF">GL279_06195</name>
</gene>
<evidence type="ECO:0000256" key="1">
    <source>
        <dbReference type="ARBA" id="ARBA00009013"/>
    </source>
</evidence>
<dbReference type="RefSeq" id="WP_155063748.1">
    <property type="nucleotide sequence ID" value="NZ_WMIF01000006.1"/>
</dbReference>
<dbReference type="InterPro" id="IPR003658">
    <property type="entry name" value="Anti-sigma_ant"/>
</dbReference>
<protein>
    <recommendedName>
        <fullName evidence="2">Anti-sigma factor antagonist</fullName>
    </recommendedName>
</protein>
<dbReference type="AlphaFoldDB" id="A0A844H4M4"/>
<dbReference type="NCBIfam" id="TIGR00377">
    <property type="entry name" value="ant_ant_sig"/>
    <property type="match status" value="1"/>
</dbReference>
<dbReference type="PROSITE" id="PS50801">
    <property type="entry name" value="STAS"/>
    <property type="match status" value="1"/>
</dbReference>
<dbReference type="CDD" id="cd07043">
    <property type="entry name" value="STAS_anti-anti-sigma_factors"/>
    <property type="match status" value="1"/>
</dbReference>
<dbReference type="GO" id="GO:0043856">
    <property type="term" value="F:anti-sigma factor antagonist activity"/>
    <property type="evidence" value="ECO:0007669"/>
    <property type="project" value="InterPro"/>
</dbReference>
<comment type="similarity">
    <text evidence="1 2">Belongs to the anti-sigma-factor antagonist family.</text>
</comment>
<evidence type="ECO:0000313" key="4">
    <source>
        <dbReference type="EMBL" id="MTH34191.1"/>
    </source>
</evidence>
<dbReference type="Pfam" id="PF13466">
    <property type="entry name" value="STAS_2"/>
    <property type="match status" value="1"/>
</dbReference>
<dbReference type="PANTHER" id="PTHR33495">
    <property type="entry name" value="ANTI-SIGMA FACTOR ANTAGONIST TM_1081-RELATED-RELATED"/>
    <property type="match status" value="1"/>
</dbReference>
<dbReference type="Gene3D" id="3.30.750.24">
    <property type="entry name" value="STAS domain"/>
    <property type="match status" value="1"/>
</dbReference>
<evidence type="ECO:0000259" key="3">
    <source>
        <dbReference type="PROSITE" id="PS50801"/>
    </source>
</evidence>